<feature type="non-terminal residue" evidence="3">
    <location>
        <position position="176"/>
    </location>
</feature>
<keyword evidence="2" id="KW-0472">Membrane</keyword>
<feature type="transmembrane region" description="Helical" evidence="2">
    <location>
        <begin position="158"/>
        <end position="175"/>
    </location>
</feature>
<proteinExistence type="predicted"/>
<evidence type="ECO:0000256" key="1">
    <source>
        <dbReference type="SAM" id="MobiDB-lite"/>
    </source>
</evidence>
<evidence type="ECO:0000313" key="4">
    <source>
        <dbReference type="Proteomes" id="UP000017052"/>
    </source>
</evidence>
<reference evidence="3" key="1">
    <citation type="submission" date="2013-08" db="EMBL/GenBank/DDBJ databases">
        <authorList>
            <person name="Durkin A.S."/>
            <person name="Haft D.R."/>
            <person name="McCorrison J."/>
            <person name="Torralba M."/>
            <person name="Gillis M."/>
            <person name="Haft D.H."/>
            <person name="Methe B."/>
            <person name="Sutton G."/>
            <person name="Nelson K.E."/>
        </authorList>
    </citation>
    <scope>NUCLEOTIDE SEQUENCE [LARGE SCALE GENOMIC DNA]</scope>
    <source>
        <strain evidence="3">F0233</strain>
    </source>
</reference>
<organism evidence="3 4">
    <name type="scientific">Propionibacterium acidifaciens F0233</name>
    <dbReference type="NCBI Taxonomy" id="553198"/>
    <lineage>
        <taxon>Bacteria</taxon>
        <taxon>Bacillati</taxon>
        <taxon>Actinomycetota</taxon>
        <taxon>Actinomycetes</taxon>
        <taxon>Propionibacteriales</taxon>
        <taxon>Propionibacteriaceae</taxon>
        <taxon>Propionibacterium</taxon>
    </lineage>
</organism>
<feature type="transmembrane region" description="Helical" evidence="2">
    <location>
        <begin position="124"/>
        <end position="146"/>
    </location>
</feature>
<dbReference type="Proteomes" id="UP000017052">
    <property type="component" value="Unassembled WGS sequence"/>
</dbReference>
<keyword evidence="2" id="KW-0812">Transmembrane</keyword>
<sequence length="176" mass="18253">MSSDQSSPDARTDEWAHSPAPAAPAPAPDGTNEPQGIGLAPDHRVETLPPLEEMHHGVPVSARTGEPHRTGALVALQCCFYAAAGASGLGYALYWWRAMHVAGFDRSAWIVGWLDPRPGGAGSIALVLALAALVVVMVGAPCVAAYQAWTGERLARRLSLVALAAACPGALFNPLA</sequence>
<evidence type="ECO:0000313" key="3">
    <source>
        <dbReference type="EMBL" id="ERK50906.1"/>
    </source>
</evidence>
<accession>U2Q3F9</accession>
<feature type="region of interest" description="Disordered" evidence="1">
    <location>
        <begin position="1"/>
        <end position="42"/>
    </location>
</feature>
<keyword evidence="2" id="KW-1133">Transmembrane helix</keyword>
<dbReference type="AlphaFoldDB" id="U2Q3F9"/>
<keyword evidence="4" id="KW-1185">Reference proteome</keyword>
<feature type="transmembrane region" description="Helical" evidence="2">
    <location>
        <begin position="73"/>
        <end position="96"/>
    </location>
</feature>
<dbReference type="EMBL" id="ACVN02000289">
    <property type="protein sequence ID" value="ERK50906.1"/>
    <property type="molecule type" value="Genomic_DNA"/>
</dbReference>
<name>U2Q3F9_9ACTN</name>
<evidence type="ECO:0000256" key="2">
    <source>
        <dbReference type="SAM" id="Phobius"/>
    </source>
</evidence>
<dbReference type="OrthoDB" id="3731427at2"/>
<comment type="caution">
    <text evidence="3">The sequence shown here is derived from an EMBL/GenBank/DDBJ whole genome shotgun (WGS) entry which is preliminary data.</text>
</comment>
<protein>
    <submittedName>
        <fullName evidence="3">Uncharacterized protein</fullName>
    </submittedName>
</protein>
<gene>
    <name evidence="3" type="ORF">HMPREF0682_2244</name>
</gene>
<dbReference type="RefSeq" id="WP_021798626.1">
    <property type="nucleotide sequence ID" value="NZ_ACVN02000289.1"/>
</dbReference>